<dbReference type="AlphaFoldDB" id="A0AA88KIR0"/>
<keyword evidence="3" id="KW-1185">Reference proteome</keyword>
<feature type="compositionally biased region" description="Low complexity" evidence="1">
    <location>
        <begin position="329"/>
        <end position="343"/>
    </location>
</feature>
<reference evidence="2 3" key="1">
    <citation type="journal article" date="2018" name="BMC Genomics">
        <title>The genome of Naegleria lovaniensis, the basis for a comparative approach to unravel pathogenicity factors of the human pathogenic amoeba N. fowleri.</title>
        <authorList>
            <person name="Liechti N."/>
            <person name="Schurch N."/>
            <person name="Bruggmann R."/>
            <person name="Wittwer M."/>
        </authorList>
    </citation>
    <scope>NUCLEOTIDE SEQUENCE [LARGE SCALE GENOMIC DNA]</scope>
    <source>
        <strain evidence="2 3">ATCC 30569</strain>
    </source>
</reference>
<sequence length="412" mass="46852">MQEESVTVKLFNNNINQQNNALLNISPGHRHGTEMSDKEFQKMIMDLRKERMMLEKKNAFHEEEDVLHDSASSTGEPLLTEANNYETQALNVLQNYILKEFENVKGKLTKEVQELDKWAKNSLIDESGNGIDTEDQMIQEDGFSLKSVFLEQYRVDKIFLDRLSTIYNNFNKEYFSFSKASTLLELHNSTTEVISEYQRMSQKFSKAISESQNRLPSIDVTDATPTTFSNKDFYHDVSSDDDDSDDESEVERVDGTLLTDHILANYREDDDASPSYSITTSSTVITGPFSPLITPNTNRHPTTAIFPHKDSSISNDTNAETEDASILDSSNSNNVNNNNHESMNSTRSVETVCHQHMLPNETLDTPVSLTPMNNDTVVIELLHIIIDQSMEISNSFNHTYAKNFYKHADLNK</sequence>
<evidence type="ECO:0000313" key="2">
    <source>
        <dbReference type="EMBL" id="KAG2383104.1"/>
    </source>
</evidence>
<accession>A0AA88KIR0</accession>
<dbReference type="EMBL" id="PYSW02000021">
    <property type="protein sequence ID" value="KAG2383104.1"/>
    <property type="molecule type" value="Genomic_DNA"/>
</dbReference>
<evidence type="ECO:0000313" key="3">
    <source>
        <dbReference type="Proteomes" id="UP000816034"/>
    </source>
</evidence>
<dbReference type="GeneID" id="68096896"/>
<protein>
    <submittedName>
        <fullName evidence="2">Uncharacterized protein</fullName>
    </submittedName>
</protein>
<dbReference type="RefSeq" id="XP_044548783.1">
    <property type="nucleotide sequence ID" value="XM_044694081.1"/>
</dbReference>
<organism evidence="2 3">
    <name type="scientific">Naegleria lovaniensis</name>
    <name type="common">Amoeba</name>
    <dbReference type="NCBI Taxonomy" id="51637"/>
    <lineage>
        <taxon>Eukaryota</taxon>
        <taxon>Discoba</taxon>
        <taxon>Heterolobosea</taxon>
        <taxon>Tetramitia</taxon>
        <taxon>Eutetramitia</taxon>
        <taxon>Vahlkampfiidae</taxon>
        <taxon>Naegleria</taxon>
    </lineage>
</organism>
<comment type="caution">
    <text evidence="2">The sequence shown here is derived from an EMBL/GenBank/DDBJ whole genome shotgun (WGS) entry which is preliminary data.</text>
</comment>
<feature type="region of interest" description="Disordered" evidence="1">
    <location>
        <begin position="307"/>
        <end position="343"/>
    </location>
</feature>
<name>A0AA88KIR0_NAELO</name>
<evidence type="ECO:0000256" key="1">
    <source>
        <dbReference type="SAM" id="MobiDB-lite"/>
    </source>
</evidence>
<feature type="region of interest" description="Disordered" evidence="1">
    <location>
        <begin position="231"/>
        <end position="253"/>
    </location>
</feature>
<dbReference type="Proteomes" id="UP000816034">
    <property type="component" value="Unassembled WGS sequence"/>
</dbReference>
<proteinExistence type="predicted"/>
<gene>
    <name evidence="2" type="ORF">C9374_004441</name>
</gene>
<feature type="compositionally biased region" description="Acidic residues" evidence="1">
    <location>
        <begin position="239"/>
        <end position="249"/>
    </location>
</feature>